<keyword evidence="3" id="KW-1185">Reference proteome</keyword>
<organism evidence="1 3">
    <name type="scientific">Rosa chinensis</name>
    <name type="common">China rose</name>
    <dbReference type="NCBI Taxonomy" id="74649"/>
    <lineage>
        <taxon>Eukaryota</taxon>
        <taxon>Viridiplantae</taxon>
        <taxon>Streptophyta</taxon>
        <taxon>Embryophyta</taxon>
        <taxon>Tracheophyta</taxon>
        <taxon>Spermatophyta</taxon>
        <taxon>Magnoliopsida</taxon>
        <taxon>eudicotyledons</taxon>
        <taxon>Gunneridae</taxon>
        <taxon>Pentapetalae</taxon>
        <taxon>rosids</taxon>
        <taxon>fabids</taxon>
        <taxon>Rosales</taxon>
        <taxon>Rosaceae</taxon>
        <taxon>Rosoideae</taxon>
        <taxon>Rosoideae incertae sedis</taxon>
        <taxon>Rosa</taxon>
    </lineage>
</organism>
<evidence type="ECO:0000313" key="3">
    <source>
        <dbReference type="Proteomes" id="UP000238479"/>
    </source>
</evidence>
<dbReference type="EMBL" id="PDCK01000045">
    <property type="protein sequence ID" value="PRQ21157.1"/>
    <property type="molecule type" value="Genomic_DNA"/>
</dbReference>
<accession>A0A2P6PGW6</accession>
<reference evidence="1 3" key="1">
    <citation type="journal article" date="2018" name="Nat. Genet.">
        <title>The Rosa genome provides new insights in the design of modern roses.</title>
        <authorList>
            <person name="Bendahmane M."/>
        </authorList>
    </citation>
    <scope>NUCLEOTIDE SEQUENCE [LARGE SCALE GENOMIC DNA]</scope>
    <source>
        <strain evidence="3">cv. Old Blush</strain>
    </source>
</reference>
<sequence length="65" mass="7127">MVRNGLWVHLDDILSLHSLPSMLVGNVNNYASVKYGGVAFGLACWMDSNYLIHLGFIASSQDCLV</sequence>
<evidence type="ECO:0000313" key="2">
    <source>
        <dbReference type="EMBL" id="PRQ61038.1"/>
    </source>
</evidence>
<dbReference type="AlphaFoldDB" id="A0A2P6PGW6"/>
<dbReference type="Gramene" id="PRQ61038">
    <property type="protein sequence ID" value="PRQ61038"/>
    <property type="gene ID" value="RchiOBHm_Chr0c11g0499531"/>
</dbReference>
<protein>
    <submittedName>
        <fullName evidence="1">Uncharacterized protein</fullName>
    </submittedName>
</protein>
<gene>
    <name evidence="2" type="ORF">RchiOBHm_Chr0c11g0499531</name>
    <name evidence="1" type="ORF">RchiOBHm_Chr7g0236081</name>
</gene>
<proteinExistence type="predicted"/>
<dbReference type="Gramene" id="PRQ21157">
    <property type="protein sequence ID" value="PRQ21157"/>
    <property type="gene ID" value="RchiOBHm_Chr7g0236081"/>
</dbReference>
<evidence type="ECO:0000313" key="1">
    <source>
        <dbReference type="EMBL" id="PRQ21157.1"/>
    </source>
</evidence>
<name>A0A2P6PGW6_ROSCH</name>
<dbReference type="EMBL" id="PDCK01000011">
    <property type="protein sequence ID" value="PRQ61038.1"/>
    <property type="molecule type" value="Genomic_DNA"/>
</dbReference>
<comment type="caution">
    <text evidence="1">The sequence shown here is derived from an EMBL/GenBank/DDBJ whole genome shotgun (WGS) entry which is preliminary data.</text>
</comment>
<dbReference type="Proteomes" id="UP000238479">
    <property type="component" value="Chromosome 7"/>
</dbReference>